<proteinExistence type="predicted"/>
<dbReference type="Proteomes" id="UP000887565">
    <property type="component" value="Unplaced"/>
</dbReference>
<reference evidence="2" key="1">
    <citation type="submission" date="2022-11" db="UniProtKB">
        <authorList>
            <consortium name="WormBaseParasite"/>
        </authorList>
    </citation>
    <scope>IDENTIFICATION</scope>
</reference>
<dbReference type="AlphaFoldDB" id="A0A915KB42"/>
<name>A0A915KB42_ROMCU</name>
<dbReference type="WBParaSite" id="nRc.2.0.1.t35326-RA">
    <property type="protein sequence ID" value="nRc.2.0.1.t35326-RA"/>
    <property type="gene ID" value="nRc.2.0.1.g35326"/>
</dbReference>
<evidence type="ECO:0000313" key="1">
    <source>
        <dbReference type="Proteomes" id="UP000887565"/>
    </source>
</evidence>
<evidence type="ECO:0000313" key="2">
    <source>
        <dbReference type="WBParaSite" id="nRc.2.0.1.t35326-RA"/>
    </source>
</evidence>
<accession>A0A915KB42</accession>
<sequence length="65" mass="7594">MLNLIEIFPEINHVLRRVVLNNLEKLTYDMLKCSAVAAKNPRIFSHPNWAFCKLPIIADCRRQKS</sequence>
<protein>
    <submittedName>
        <fullName evidence="2">Uncharacterized protein</fullName>
    </submittedName>
</protein>
<organism evidence="1 2">
    <name type="scientific">Romanomermis culicivorax</name>
    <name type="common">Nematode worm</name>
    <dbReference type="NCBI Taxonomy" id="13658"/>
    <lineage>
        <taxon>Eukaryota</taxon>
        <taxon>Metazoa</taxon>
        <taxon>Ecdysozoa</taxon>
        <taxon>Nematoda</taxon>
        <taxon>Enoplea</taxon>
        <taxon>Dorylaimia</taxon>
        <taxon>Mermithida</taxon>
        <taxon>Mermithoidea</taxon>
        <taxon>Mermithidae</taxon>
        <taxon>Romanomermis</taxon>
    </lineage>
</organism>
<keyword evidence="1" id="KW-1185">Reference proteome</keyword>